<comment type="similarity">
    <text evidence="2">Belongs to the bacterial PQQ dehydrogenase family.</text>
</comment>
<accession>A0ABU8XJG7</accession>
<evidence type="ECO:0000256" key="1">
    <source>
        <dbReference type="ARBA" id="ARBA00001931"/>
    </source>
</evidence>
<dbReference type="InterPro" id="IPR002372">
    <property type="entry name" value="PQQ_rpt_dom"/>
</dbReference>
<feature type="domain" description="Pyrrolo-quinoline quinone repeat" evidence="7">
    <location>
        <begin position="45"/>
        <end position="345"/>
    </location>
</feature>
<dbReference type="GO" id="GO:0016491">
    <property type="term" value="F:oxidoreductase activity"/>
    <property type="evidence" value="ECO:0007669"/>
    <property type="project" value="UniProtKB-KW"/>
</dbReference>
<name>A0ABU8XJG7_9BURK</name>
<reference evidence="8 9" key="1">
    <citation type="submission" date="2024-03" db="EMBL/GenBank/DDBJ databases">
        <title>Novel species of the genus Variovorax.</title>
        <authorList>
            <person name="Liu Q."/>
            <person name="Xin Y.-H."/>
        </authorList>
    </citation>
    <scope>NUCLEOTIDE SEQUENCE [LARGE SCALE GENOMIC DNA]</scope>
    <source>
        <strain evidence="8 9">KACC 18901</strain>
    </source>
</reference>
<keyword evidence="9" id="KW-1185">Reference proteome</keyword>
<keyword evidence="6" id="KW-0732">Signal</keyword>
<sequence>MQAFHVGVHRWRFAVVLAIASAMASAQSVSDLQRDTSTPGDVLTYGLGWSQQRHTTLSAITPGNVKGLVPVWNLSLDNSANASSQPLIVNGVMYVATHSHTLAVDPVSGRQLWKVPVELPADINGYLCCGIQSRGLAVLDGVLYRTTLDAQVVALSMKDGKQVWKMKAADYKQGYSMTHAPLIAGGVLITGISGGEYGTRGFLDGWDLKTGERKWHRWTTATGSEPGADTWKPGMAETGGGPTWLTGTYDPDLDLVYWGVGNGSPWNAAMRGTDTLYVGSVLALRPSTGEVVWHFQFSPGDPYDYDGTNELVLADLPGTGSGKVLMQANRNGFFYVLDRTNGKMLSAKQFARTVNWATGIDPVSGRPIDTPMTANVRKTAIGAAAVEVWPSAYGGKNWMPMSYDPGRKLAFFNTIDLGMKIKYVEQKRPGGPNWWLGLELEGFVGPPDGNRGALVAWDPVANKKVWEVLLKSPNWAGVLTTASGVVFTGTQTGQFKAYDAKDGKELWSFQTGSGITGLPIAWEKDGRTYITIMSGAATVYGALAGDPELANVPAGSSLWTFALPR</sequence>
<evidence type="ECO:0000313" key="9">
    <source>
        <dbReference type="Proteomes" id="UP001367030"/>
    </source>
</evidence>
<dbReference type="NCBIfam" id="TIGR03075">
    <property type="entry name" value="PQQ_enz_alc_DH"/>
    <property type="match status" value="1"/>
</dbReference>
<dbReference type="PANTHER" id="PTHR32303">
    <property type="entry name" value="QUINOPROTEIN ALCOHOL DEHYDROGENASE (CYTOCHROME C)"/>
    <property type="match status" value="1"/>
</dbReference>
<dbReference type="Gene3D" id="2.140.10.10">
    <property type="entry name" value="Quinoprotein alcohol dehydrogenase-like superfamily"/>
    <property type="match status" value="1"/>
</dbReference>
<dbReference type="PANTHER" id="PTHR32303:SF20">
    <property type="entry name" value="QUINOPROTEIN ETHANOL DEHYDROGENASE"/>
    <property type="match status" value="1"/>
</dbReference>
<dbReference type="Pfam" id="PF01011">
    <property type="entry name" value="PQQ"/>
    <property type="match status" value="2"/>
</dbReference>
<keyword evidence="3" id="KW-0479">Metal-binding</keyword>
<keyword evidence="5 8" id="KW-0560">Oxidoreductase</keyword>
<evidence type="ECO:0000313" key="8">
    <source>
        <dbReference type="EMBL" id="MEJ8859208.1"/>
    </source>
</evidence>
<dbReference type="EC" id="1.1.2.-" evidence="8"/>
<evidence type="ECO:0000256" key="4">
    <source>
        <dbReference type="ARBA" id="ARBA00022891"/>
    </source>
</evidence>
<gene>
    <name evidence="8" type="ORF">WKW79_31900</name>
</gene>
<evidence type="ECO:0000256" key="6">
    <source>
        <dbReference type="SAM" id="SignalP"/>
    </source>
</evidence>
<dbReference type="InterPro" id="IPR017512">
    <property type="entry name" value="PQQ_MeOH/EtOH_DH"/>
</dbReference>
<evidence type="ECO:0000256" key="2">
    <source>
        <dbReference type="ARBA" id="ARBA00008156"/>
    </source>
</evidence>
<keyword evidence="4" id="KW-0634">PQQ</keyword>
<feature type="signal peptide" evidence="6">
    <location>
        <begin position="1"/>
        <end position="26"/>
    </location>
</feature>
<feature type="chain" id="PRO_5046159709" evidence="6">
    <location>
        <begin position="27"/>
        <end position="565"/>
    </location>
</feature>
<evidence type="ECO:0000259" key="7">
    <source>
        <dbReference type="Pfam" id="PF01011"/>
    </source>
</evidence>
<dbReference type="InterPro" id="IPR011047">
    <property type="entry name" value="Quinoprotein_ADH-like_sf"/>
</dbReference>
<evidence type="ECO:0000256" key="3">
    <source>
        <dbReference type="ARBA" id="ARBA00022723"/>
    </source>
</evidence>
<dbReference type="InterPro" id="IPR018391">
    <property type="entry name" value="PQQ_b-propeller_rpt"/>
</dbReference>
<evidence type="ECO:0000256" key="5">
    <source>
        <dbReference type="ARBA" id="ARBA00023002"/>
    </source>
</evidence>
<protein>
    <submittedName>
        <fullName evidence="8">PQQ-dependent dehydrogenase, methanol/ethanol family</fullName>
        <ecNumber evidence="8">1.1.2.-</ecNumber>
    </submittedName>
</protein>
<comment type="caution">
    <text evidence="8">The sequence shown here is derived from an EMBL/GenBank/DDBJ whole genome shotgun (WGS) entry which is preliminary data.</text>
</comment>
<comment type="cofactor">
    <cofactor evidence="1">
        <name>pyrroloquinoline quinone</name>
        <dbReference type="ChEBI" id="CHEBI:58442"/>
    </cofactor>
</comment>
<feature type="domain" description="Pyrrolo-quinoline quinone repeat" evidence="7">
    <location>
        <begin position="467"/>
        <end position="530"/>
    </location>
</feature>
<dbReference type="RefSeq" id="WP_340339250.1">
    <property type="nucleotide sequence ID" value="NZ_JBBKZS010000025.1"/>
</dbReference>
<organism evidence="8 9">
    <name type="scientific">Variovorax robiniae</name>
    <dbReference type="NCBI Taxonomy" id="1836199"/>
    <lineage>
        <taxon>Bacteria</taxon>
        <taxon>Pseudomonadati</taxon>
        <taxon>Pseudomonadota</taxon>
        <taxon>Betaproteobacteria</taxon>
        <taxon>Burkholderiales</taxon>
        <taxon>Comamonadaceae</taxon>
        <taxon>Variovorax</taxon>
    </lineage>
</organism>
<dbReference type="SMART" id="SM00564">
    <property type="entry name" value="PQQ"/>
    <property type="match status" value="5"/>
</dbReference>
<dbReference type="EMBL" id="JBBKZS010000025">
    <property type="protein sequence ID" value="MEJ8859208.1"/>
    <property type="molecule type" value="Genomic_DNA"/>
</dbReference>
<dbReference type="Proteomes" id="UP001367030">
    <property type="component" value="Unassembled WGS sequence"/>
</dbReference>
<dbReference type="SUPFAM" id="SSF50998">
    <property type="entry name" value="Quinoprotein alcohol dehydrogenase-like"/>
    <property type="match status" value="1"/>
</dbReference>
<proteinExistence type="inferred from homology"/>